<evidence type="ECO:0000256" key="1">
    <source>
        <dbReference type="SAM" id="MobiDB-lite"/>
    </source>
</evidence>
<comment type="caution">
    <text evidence="2">The sequence shown here is derived from an EMBL/GenBank/DDBJ whole genome shotgun (WGS) entry which is preliminary data.</text>
</comment>
<feature type="compositionally biased region" description="Basic and acidic residues" evidence="1">
    <location>
        <begin position="80"/>
        <end position="97"/>
    </location>
</feature>
<feature type="region of interest" description="Disordered" evidence="1">
    <location>
        <begin position="1"/>
        <end position="59"/>
    </location>
</feature>
<evidence type="ECO:0000313" key="3">
    <source>
        <dbReference type="Proteomes" id="UP000823775"/>
    </source>
</evidence>
<reference evidence="2 3" key="1">
    <citation type="journal article" date="2021" name="BMC Genomics">
        <title>Datura genome reveals duplications of psychoactive alkaloid biosynthetic genes and high mutation rate following tissue culture.</title>
        <authorList>
            <person name="Rajewski A."/>
            <person name="Carter-House D."/>
            <person name="Stajich J."/>
            <person name="Litt A."/>
        </authorList>
    </citation>
    <scope>NUCLEOTIDE SEQUENCE [LARGE SCALE GENOMIC DNA]</scope>
    <source>
        <strain evidence="2">AR-01</strain>
    </source>
</reference>
<evidence type="ECO:0000313" key="2">
    <source>
        <dbReference type="EMBL" id="MCD7455663.1"/>
    </source>
</evidence>
<feature type="region of interest" description="Disordered" evidence="1">
    <location>
        <begin position="76"/>
        <end position="115"/>
    </location>
</feature>
<name>A0ABS8SA05_DATST</name>
<keyword evidence="3" id="KW-1185">Reference proteome</keyword>
<feature type="compositionally biased region" description="Basic and acidic residues" evidence="1">
    <location>
        <begin position="23"/>
        <end position="32"/>
    </location>
</feature>
<sequence length="115" mass="12922">MKQRPTWEVGNSSVVGSIVGGRGENKRPRFDDLEGSQQRSSGSHSQIRRSLKTKLRDKSPGEKDYFLTWVKAMKAPPQADGRKGRTESFNKPKEFSHFHNTGVKTCSGQPHMHAL</sequence>
<accession>A0ABS8SA05</accession>
<feature type="compositionally biased region" description="Low complexity" evidence="1">
    <location>
        <begin position="36"/>
        <end position="45"/>
    </location>
</feature>
<organism evidence="2 3">
    <name type="scientific">Datura stramonium</name>
    <name type="common">Jimsonweed</name>
    <name type="synonym">Common thornapple</name>
    <dbReference type="NCBI Taxonomy" id="4076"/>
    <lineage>
        <taxon>Eukaryota</taxon>
        <taxon>Viridiplantae</taxon>
        <taxon>Streptophyta</taxon>
        <taxon>Embryophyta</taxon>
        <taxon>Tracheophyta</taxon>
        <taxon>Spermatophyta</taxon>
        <taxon>Magnoliopsida</taxon>
        <taxon>eudicotyledons</taxon>
        <taxon>Gunneridae</taxon>
        <taxon>Pentapetalae</taxon>
        <taxon>asterids</taxon>
        <taxon>lamiids</taxon>
        <taxon>Solanales</taxon>
        <taxon>Solanaceae</taxon>
        <taxon>Solanoideae</taxon>
        <taxon>Datureae</taxon>
        <taxon>Datura</taxon>
    </lineage>
</organism>
<dbReference type="Proteomes" id="UP000823775">
    <property type="component" value="Unassembled WGS sequence"/>
</dbReference>
<feature type="compositionally biased region" description="Polar residues" evidence="1">
    <location>
        <begin position="98"/>
        <end position="108"/>
    </location>
</feature>
<gene>
    <name evidence="2" type="ORF">HAX54_029056</name>
</gene>
<protein>
    <submittedName>
        <fullName evidence="2">Uncharacterized protein</fullName>
    </submittedName>
</protein>
<dbReference type="EMBL" id="JACEIK010000359">
    <property type="protein sequence ID" value="MCD7455663.1"/>
    <property type="molecule type" value="Genomic_DNA"/>
</dbReference>
<proteinExistence type="predicted"/>
<feature type="non-terminal residue" evidence="2">
    <location>
        <position position="115"/>
    </location>
</feature>